<dbReference type="Proteomes" id="UP000627205">
    <property type="component" value="Unassembled WGS sequence"/>
</dbReference>
<reference evidence="1" key="2">
    <citation type="submission" date="2020-09" db="EMBL/GenBank/DDBJ databases">
        <authorList>
            <person name="Sun Q."/>
            <person name="Sedlacek I."/>
        </authorList>
    </citation>
    <scope>NUCLEOTIDE SEQUENCE</scope>
    <source>
        <strain evidence="1">CCM 7664</strain>
    </source>
</reference>
<organism evidence="1 2">
    <name type="scientific">Oxalicibacterium solurbis</name>
    <dbReference type="NCBI Taxonomy" id="69280"/>
    <lineage>
        <taxon>Bacteria</taxon>
        <taxon>Pseudomonadati</taxon>
        <taxon>Pseudomonadota</taxon>
        <taxon>Betaproteobacteria</taxon>
        <taxon>Burkholderiales</taxon>
        <taxon>Oxalobacteraceae</taxon>
        <taxon>Oxalicibacterium</taxon>
    </lineage>
</organism>
<sequence length="80" mass="9440">MSDRKMFSEMDSDSRRFYAKIVNTALSNLYAVEHQLFDTLICESDDPDVMLRWEEAEPLILETIQRRIDADPEDRSWLGL</sequence>
<evidence type="ECO:0000313" key="1">
    <source>
        <dbReference type="EMBL" id="GGI54730.1"/>
    </source>
</evidence>
<dbReference type="EMBL" id="BMDP01000002">
    <property type="protein sequence ID" value="GGI54730.1"/>
    <property type="molecule type" value="Genomic_DNA"/>
</dbReference>
<gene>
    <name evidence="1" type="ORF">GCM10011430_19040</name>
</gene>
<name>A0A8J3AWP7_9BURK</name>
<accession>A0A8J3AWP7</accession>
<comment type="caution">
    <text evidence="1">The sequence shown here is derived from an EMBL/GenBank/DDBJ whole genome shotgun (WGS) entry which is preliminary data.</text>
</comment>
<reference evidence="1" key="1">
    <citation type="journal article" date="2014" name="Int. J. Syst. Evol. Microbiol.">
        <title>Complete genome sequence of Corynebacterium casei LMG S-19264T (=DSM 44701T), isolated from a smear-ripened cheese.</title>
        <authorList>
            <consortium name="US DOE Joint Genome Institute (JGI-PGF)"/>
            <person name="Walter F."/>
            <person name="Albersmeier A."/>
            <person name="Kalinowski J."/>
            <person name="Ruckert C."/>
        </authorList>
    </citation>
    <scope>NUCLEOTIDE SEQUENCE</scope>
    <source>
        <strain evidence="1">CCM 7664</strain>
    </source>
</reference>
<proteinExistence type="predicted"/>
<dbReference type="AlphaFoldDB" id="A0A8J3AWP7"/>
<evidence type="ECO:0000313" key="2">
    <source>
        <dbReference type="Proteomes" id="UP000627205"/>
    </source>
</evidence>
<dbReference type="RefSeq" id="WP_188420981.1">
    <property type="nucleotide sequence ID" value="NZ_BMDP01000002.1"/>
</dbReference>
<protein>
    <submittedName>
        <fullName evidence="1">Uncharacterized protein</fullName>
    </submittedName>
</protein>
<keyword evidence="2" id="KW-1185">Reference proteome</keyword>